<evidence type="ECO:0000256" key="1">
    <source>
        <dbReference type="ARBA" id="ARBA00004651"/>
    </source>
</evidence>
<comment type="caution">
    <text evidence="10">The sequence shown here is derived from an EMBL/GenBank/DDBJ whole genome shotgun (WGS) entry which is preliminary data.</text>
</comment>
<feature type="transmembrane region" description="Helical" evidence="9">
    <location>
        <begin position="138"/>
        <end position="159"/>
    </location>
</feature>
<evidence type="ECO:0000256" key="3">
    <source>
        <dbReference type="ARBA" id="ARBA00022448"/>
    </source>
</evidence>
<dbReference type="OrthoDB" id="9809216at2"/>
<dbReference type="InterPro" id="IPR024529">
    <property type="entry name" value="ECF_trnsprt_substrate-spec"/>
</dbReference>
<dbReference type="GO" id="GO:0032217">
    <property type="term" value="F:riboflavin transmembrane transporter activity"/>
    <property type="evidence" value="ECO:0007669"/>
    <property type="project" value="InterPro"/>
</dbReference>
<feature type="compositionally biased region" description="Polar residues" evidence="8">
    <location>
        <begin position="1"/>
        <end position="12"/>
    </location>
</feature>
<accession>A0A4T9TA06</accession>
<dbReference type="PANTHER" id="PTHR38438:SF1">
    <property type="entry name" value="RIBOFLAVIN TRANSPORTER RIBU"/>
    <property type="match status" value="1"/>
</dbReference>
<keyword evidence="4" id="KW-1003">Cell membrane</keyword>
<keyword evidence="6 9" id="KW-1133">Transmembrane helix</keyword>
<name>A0A4T9TA06_9ACTN</name>
<dbReference type="InterPro" id="IPR025720">
    <property type="entry name" value="RibU"/>
</dbReference>
<evidence type="ECO:0000313" key="10">
    <source>
        <dbReference type="EMBL" id="TJW12430.1"/>
    </source>
</evidence>
<dbReference type="Proteomes" id="UP000309454">
    <property type="component" value="Unassembled WGS sequence"/>
</dbReference>
<dbReference type="AlphaFoldDB" id="A0A4T9TA06"/>
<evidence type="ECO:0000256" key="7">
    <source>
        <dbReference type="ARBA" id="ARBA00023136"/>
    </source>
</evidence>
<dbReference type="Pfam" id="PF12822">
    <property type="entry name" value="ECF_trnsprt"/>
    <property type="match status" value="1"/>
</dbReference>
<evidence type="ECO:0000256" key="2">
    <source>
        <dbReference type="ARBA" id="ARBA00005540"/>
    </source>
</evidence>
<proteinExistence type="inferred from homology"/>
<keyword evidence="11" id="KW-1185">Reference proteome</keyword>
<evidence type="ECO:0000256" key="4">
    <source>
        <dbReference type="ARBA" id="ARBA00022475"/>
    </source>
</evidence>
<evidence type="ECO:0000256" key="9">
    <source>
        <dbReference type="SAM" id="Phobius"/>
    </source>
</evidence>
<comment type="similarity">
    <text evidence="2">Belongs to the prokaryotic riboflavin transporter (P-RFT) (TC 2.A.87) family.</text>
</comment>
<dbReference type="EMBL" id="SSTM01000001">
    <property type="protein sequence ID" value="TJW12430.1"/>
    <property type="molecule type" value="Genomic_DNA"/>
</dbReference>
<organism evidence="10 11">
    <name type="scientific">Parvibacter caecicola</name>
    <dbReference type="NCBI Taxonomy" id="747645"/>
    <lineage>
        <taxon>Bacteria</taxon>
        <taxon>Bacillati</taxon>
        <taxon>Actinomycetota</taxon>
        <taxon>Coriobacteriia</taxon>
        <taxon>Coriobacteriales</taxon>
        <taxon>Coriobacteriaceae</taxon>
        <taxon>Parvibacter</taxon>
    </lineage>
</organism>
<evidence type="ECO:0000256" key="5">
    <source>
        <dbReference type="ARBA" id="ARBA00022692"/>
    </source>
</evidence>
<dbReference type="Gene3D" id="1.10.1760.20">
    <property type="match status" value="1"/>
</dbReference>
<dbReference type="RefSeq" id="WP_136845312.1">
    <property type="nucleotide sequence ID" value="NZ_CANPEU010000009.1"/>
</dbReference>
<comment type="subcellular location">
    <subcellularLocation>
        <location evidence="1">Cell membrane</location>
        <topology evidence="1">Multi-pass membrane protein</topology>
    </subcellularLocation>
</comment>
<feature type="transmembrane region" description="Helical" evidence="9">
    <location>
        <begin position="114"/>
        <end position="132"/>
    </location>
</feature>
<keyword evidence="3" id="KW-0813">Transport</keyword>
<keyword evidence="5 9" id="KW-0812">Transmembrane</keyword>
<evidence type="ECO:0000256" key="8">
    <source>
        <dbReference type="SAM" id="MobiDB-lite"/>
    </source>
</evidence>
<evidence type="ECO:0000313" key="11">
    <source>
        <dbReference type="Proteomes" id="UP000309454"/>
    </source>
</evidence>
<feature type="transmembrane region" description="Helical" evidence="9">
    <location>
        <begin position="78"/>
        <end position="102"/>
    </location>
</feature>
<feature type="transmembrane region" description="Helical" evidence="9">
    <location>
        <begin position="45"/>
        <end position="66"/>
    </location>
</feature>
<dbReference type="GO" id="GO:0005886">
    <property type="term" value="C:plasma membrane"/>
    <property type="evidence" value="ECO:0007669"/>
    <property type="project" value="UniProtKB-SubCell"/>
</dbReference>
<dbReference type="PANTHER" id="PTHR38438">
    <property type="entry name" value="RIBOFLAVIN TRANSPORTER RIBU"/>
    <property type="match status" value="1"/>
</dbReference>
<sequence length="219" mass="22880">MAKNPTDYSELQTPAPGAPKEPIAPKAPTAQATLANTNRWSTRTLVTIALLCAISVLLSFVEFPLLPGVTWLKYDASAMPALVCGFAFGPAAGLACGIVSCIAHGILMADFTGALMNIMVIVGIVAPSAIVYKRNRTFKGAAIGLALGVLGAMVMAVLGNLLLTPAWLGVPFEAVVAMIVPVLIPFNLLKGLLNAVLTVVVYKAVSNLITPEKRQVKGR</sequence>
<protein>
    <submittedName>
        <fullName evidence="10">ECF transporter S component</fullName>
    </submittedName>
</protein>
<reference evidence="10 11" key="1">
    <citation type="submission" date="2019-04" db="EMBL/GenBank/DDBJ databases">
        <title>Microbes associate with the intestines of laboratory mice.</title>
        <authorList>
            <person name="Navarre W."/>
            <person name="Wong E."/>
            <person name="Huang K.C."/>
            <person name="Tropini C."/>
            <person name="Ng K."/>
            <person name="Yu B."/>
        </authorList>
    </citation>
    <scope>NUCLEOTIDE SEQUENCE [LARGE SCALE GENOMIC DNA]</scope>
    <source>
        <strain evidence="10 11">NM48_B13</strain>
    </source>
</reference>
<feature type="region of interest" description="Disordered" evidence="8">
    <location>
        <begin position="1"/>
        <end position="23"/>
    </location>
</feature>
<gene>
    <name evidence="10" type="ORF">E5982_02195</name>
</gene>
<keyword evidence="7 9" id="KW-0472">Membrane</keyword>
<evidence type="ECO:0000256" key="6">
    <source>
        <dbReference type="ARBA" id="ARBA00022989"/>
    </source>
</evidence>